<name>A0A916UHR3_9BURK</name>
<reference evidence="1" key="2">
    <citation type="submission" date="2020-09" db="EMBL/GenBank/DDBJ databases">
        <authorList>
            <person name="Sun Q."/>
            <person name="Zhou Y."/>
        </authorList>
    </citation>
    <scope>NUCLEOTIDE SEQUENCE</scope>
    <source>
        <strain evidence="1">CGMCC 1.10998</strain>
    </source>
</reference>
<dbReference type="EMBL" id="BMED01000002">
    <property type="protein sequence ID" value="GGC73444.1"/>
    <property type="molecule type" value="Genomic_DNA"/>
</dbReference>
<organism evidence="1 2">
    <name type="scientific">Undibacterium terreum</name>
    <dbReference type="NCBI Taxonomy" id="1224302"/>
    <lineage>
        <taxon>Bacteria</taxon>
        <taxon>Pseudomonadati</taxon>
        <taxon>Pseudomonadota</taxon>
        <taxon>Betaproteobacteria</taxon>
        <taxon>Burkholderiales</taxon>
        <taxon>Oxalobacteraceae</taxon>
        <taxon>Undibacterium</taxon>
    </lineage>
</organism>
<evidence type="ECO:0000313" key="1">
    <source>
        <dbReference type="EMBL" id="GGC73444.1"/>
    </source>
</evidence>
<dbReference type="RefSeq" id="WP_188565990.1">
    <property type="nucleotide sequence ID" value="NZ_BMED01000002.1"/>
</dbReference>
<comment type="caution">
    <text evidence="1">The sequence shown here is derived from an EMBL/GenBank/DDBJ whole genome shotgun (WGS) entry which is preliminary data.</text>
</comment>
<accession>A0A916UHR3</accession>
<gene>
    <name evidence="1" type="ORF">GCM10011396_20780</name>
</gene>
<dbReference type="Proteomes" id="UP000637423">
    <property type="component" value="Unassembled WGS sequence"/>
</dbReference>
<dbReference type="AlphaFoldDB" id="A0A916UHR3"/>
<reference evidence="1" key="1">
    <citation type="journal article" date="2014" name="Int. J. Syst. Evol. Microbiol.">
        <title>Complete genome sequence of Corynebacterium casei LMG S-19264T (=DSM 44701T), isolated from a smear-ripened cheese.</title>
        <authorList>
            <consortium name="US DOE Joint Genome Institute (JGI-PGF)"/>
            <person name="Walter F."/>
            <person name="Albersmeier A."/>
            <person name="Kalinowski J."/>
            <person name="Ruckert C."/>
        </authorList>
    </citation>
    <scope>NUCLEOTIDE SEQUENCE</scope>
    <source>
        <strain evidence="1">CGMCC 1.10998</strain>
    </source>
</reference>
<proteinExistence type="predicted"/>
<protein>
    <submittedName>
        <fullName evidence="1">Uncharacterized protein</fullName>
    </submittedName>
</protein>
<evidence type="ECO:0000313" key="2">
    <source>
        <dbReference type="Proteomes" id="UP000637423"/>
    </source>
</evidence>
<sequence length="153" mass="17515">MKFKFRKNSGKIRLLYSDGSFGSNIIGHDIGLEQIGSTLYLTVYLEENLSSDRVGQACQRELLSFFLKPALLLSCELQNAEISEELCVFWRQNPQSIWQLHLLHKERGAYVYDVTPLQVLFSVSLKVRQFTGIQVIANNDREYLSSHSSITIL</sequence>
<keyword evidence="2" id="KW-1185">Reference proteome</keyword>